<evidence type="ECO:0000313" key="3">
    <source>
        <dbReference type="Proteomes" id="UP001279734"/>
    </source>
</evidence>
<keyword evidence="1" id="KW-1133">Transmembrane helix</keyword>
<proteinExistence type="predicted"/>
<dbReference type="EMBL" id="BSYO01000038">
    <property type="protein sequence ID" value="GMH30426.1"/>
    <property type="molecule type" value="Genomic_DNA"/>
</dbReference>
<evidence type="ECO:0000313" key="2">
    <source>
        <dbReference type="EMBL" id="GMH30426.1"/>
    </source>
</evidence>
<gene>
    <name evidence="2" type="ORF">Nepgr_032269</name>
</gene>
<sequence>MLDAAHSAGDLLLWIIADLLMVRVAVTVCCYEGLSPFCYLRNCWDVVAVMVGCGFGIRLMLNLGLMLKLCVPFCLVASCLTVDAAFGYCLVAGGDEVWPVDAGCLFLLLMPFANRRCSCCRWLAFFGMLGGGPVGADDVGFQDGGWISVAVAAQCMLSSRASVRSTISAPAKQQQKGPGIPANPPPSASLNVKLATNFQISESVEDIQHATGYISSAYLQQAPAASESCIEAHHCNPKQYQTMLLHLPQHSI</sequence>
<evidence type="ECO:0000256" key="1">
    <source>
        <dbReference type="SAM" id="Phobius"/>
    </source>
</evidence>
<reference evidence="2" key="1">
    <citation type="submission" date="2023-05" db="EMBL/GenBank/DDBJ databases">
        <title>Nepenthes gracilis genome sequencing.</title>
        <authorList>
            <person name="Fukushima K."/>
        </authorList>
    </citation>
    <scope>NUCLEOTIDE SEQUENCE</scope>
    <source>
        <strain evidence="2">SING2019-196</strain>
    </source>
</reference>
<keyword evidence="1" id="KW-0812">Transmembrane</keyword>
<accession>A0AAD3TJZ9</accession>
<dbReference type="AlphaFoldDB" id="A0AAD3TJZ9"/>
<comment type="caution">
    <text evidence="2">The sequence shown here is derived from an EMBL/GenBank/DDBJ whole genome shotgun (WGS) entry which is preliminary data.</text>
</comment>
<keyword evidence="1" id="KW-0472">Membrane</keyword>
<keyword evidence="3" id="KW-1185">Reference proteome</keyword>
<protein>
    <submittedName>
        <fullName evidence="2">Uncharacterized protein</fullName>
    </submittedName>
</protein>
<feature type="transmembrane region" description="Helical" evidence="1">
    <location>
        <begin position="46"/>
        <end position="67"/>
    </location>
</feature>
<organism evidence="2 3">
    <name type="scientific">Nepenthes gracilis</name>
    <name type="common">Slender pitcher plant</name>
    <dbReference type="NCBI Taxonomy" id="150966"/>
    <lineage>
        <taxon>Eukaryota</taxon>
        <taxon>Viridiplantae</taxon>
        <taxon>Streptophyta</taxon>
        <taxon>Embryophyta</taxon>
        <taxon>Tracheophyta</taxon>
        <taxon>Spermatophyta</taxon>
        <taxon>Magnoliopsida</taxon>
        <taxon>eudicotyledons</taxon>
        <taxon>Gunneridae</taxon>
        <taxon>Pentapetalae</taxon>
        <taxon>Caryophyllales</taxon>
        <taxon>Nepenthaceae</taxon>
        <taxon>Nepenthes</taxon>
    </lineage>
</organism>
<name>A0AAD3TJZ9_NEPGR</name>
<feature type="transmembrane region" description="Helical" evidence="1">
    <location>
        <begin position="12"/>
        <end position="34"/>
    </location>
</feature>
<dbReference type="Proteomes" id="UP001279734">
    <property type="component" value="Unassembled WGS sequence"/>
</dbReference>